<keyword evidence="8" id="KW-0560">Oxidoreductase</keyword>
<dbReference type="RefSeq" id="WP_016444839.1">
    <property type="nucleotide sequence ID" value="NZ_KE150267.1"/>
</dbReference>
<dbReference type="SFLD" id="SFLDS00029">
    <property type="entry name" value="Radical_SAM"/>
    <property type="match status" value="1"/>
</dbReference>
<feature type="domain" description="Radical SAM core" evidence="12">
    <location>
        <begin position="77"/>
        <end position="302"/>
    </location>
</feature>
<dbReference type="SUPFAM" id="SSF102114">
    <property type="entry name" value="Radical SAM enzymes"/>
    <property type="match status" value="1"/>
</dbReference>
<evidence type="ECO:0000256" key="6">
    <source>
        <dbReference type="ARBA" id="ARBA00022691"/>
    </source>
</evidence>
<dbReference type="PANTHER" id="PTHR30352">
    <property type="entry name" value="PYRUVATE FORMATE-LYASE-ACTIVATING ENZYME"/>
    <property type="match status" value="1"/>
</dbReference>
<keyword evidence="10" id="KW-0411">Iron-sulfur</keyword>
<dbReference type="Gene3D" id="3.20.20.70">
    <property type="entry name" value="Aldolase class I"/>
    <property type="match status" value="1"/>
</dbReference>
<keyword evidence="6" id="KW-0949">S-adenosyl-L-methionine</keyword>
<evidence type="ECO:0000259" key="12">
    <source>
        <dbReference type="PROSITE" id="PS51918"/>
    </source>
</evidence>
<name>A0A9W5RDA5_9ACTO</name>
<dbReference type="CDD" id="cd01335">
    <property type="entry name" value="Radical_SAM"/>
    <property type="match status" value="1"/>
</dbReference>
<dbReference type="InterPro" id="IPR058240">
    <property type="entry name" value="rSAM_sf"/>
</dbReference>
<dbReference type="GO" id="GO:0043365">
    <property type="term" value="F:[formate-C-acetyltransferase]-activating enzyme activity"/>
    <property type="evidence" value="ECO:0007669"/>
    <property type="project" value="InterPro"/>
</dbReference>
<dbReference type="Pfam" id="PF04055">
    <property type="entry name" value="Radical_SAM"/>
    <property type="match status" value="1"/>
</dbReference>
<gene>
    <name evidence="13" type="ORF">HMPREF9238_01514</name>
</gene>
<protein>
    <recommendedName>
        <fullName evidence="4">Pyruvate formate-lyase-activating enzyme</fullName>
    </recommendedName>
</protein>
<keyword evidence="5" id="KW-0004">4Fe-4S</keyword>
<evidence type="ECO:0000256" key="9">
    <source>
        <dbReference type="ARBA" id="ARBA00023004"/>
    </source>
</evidence>
<dbReference type="GO" id="GO:0046872">
    <property type="term" value="F:metal ion binding"/>
    <property type="evidence" value="ECO:0007669"/>
    <property type="project" value="UniProtKB-KW"/>
</dbReference>
<dbReference type="InterPro" id="IPR007197">
    <property type="entry name" value="rSAM"/>
</dbReference>
<dbReference type="PANTHER" id="PTHR30352:SF5">
    <property type="entry name" value="PYRUVATE FORMATE-LYASE 1-ACTIVATING ENZYME"/>
    <property type="match status" value="1"/>
</dbReference>
<comment type="function">
    <text evidence="2">Activation of pyruvate formate-lyase under anaerobic conditions by generation of an organic free radical, using S-adenosylmethionine and reduced flavodoxin as cosubstrates to produce 5'-deoxy-adenosine.</text>
</comment>
<feature type="region of interest" description="Disordered" evidence="11">
    <location>
        <begin position="1"/>
        <end position="29"/>
    </location>
</feature>
<dbReference type="PROSITE" id="PS01087">
    <property type="entry name" value="RADICAL_ACTIVATING"/>
    <property type="match status" value="1"/>
</dbReference>
<organism evidence="13 14">
    <name type="scientific">Gleimia europaea ACS-120-V-Col10b</name>
    <dbReference type="NCBI Taxonomy" id="883069"/>
    <lineage>
        <taxon>Bacteria</taxon>
        <taxon>Bacillati</taxon>
        <taxon>Actinomycetota</taxon>
        <taxon>Actinomycetes</taxon>
        <taxon>Actinomycetales</taxon>
        <taxon>Actinomycetaceae</taxon>
        <taxon>Gleimia</taxon>
    </lineage>
</organism>
<comment type="caution">
    <text evidence="13">The sequence shown here is derived from an EMBL/GenBank/DDBJ whole genome shotgun (WGS) entry which is preliminary data.</text>
</comment>
<feature type="compositionally biased region" description="Low complexity" evidence="11">
    <location>
        <begin position="13"/>
        <end position="24"/>
    </location>
</feature>
<evidence type="ECO:0000256" key="5">
    <source>
        <dbReference type="ARBA" id="ARBA00022485"/>
    </source>
</evidence>
<keyword evidence="7" id="KW-0479">Metal-binding</keyword>
<dbReference type="EMBL" id="AGWN01000002">
    <property type="protein sequence ID" value="EPD29533.1"/>
    <property type="molecule type" value="Genomic_DNA"/>
</dbReference>
<dbReference type="Proteomes" id="UP000014387">
    <property type="component" value="Unassembled WGS sequence"/>
</dbReference>
<dbReference type="SFLD" id="SFLDG01066">
    <property type="entry name" value="organic_radical-activating_enz"/>
    <property type="match status" value="1"/>
</dbReference>
<dbReference type="GO" id="GO:0051539">
    <property type="term" value="F:4 iron, 4 sulfur cluster binding"/>
    <property type="evidence" value="ECO:0007669"/>
    <property type="project" value="UniProtKB-KW"/>
</dbReference>
<dbReference type="AlphaFoldDB" id="A0A9W5RDA5"/>
<comment type="similarity">
    <text evidence="3">Belongs to the organic radical-activating enzymes family.</text>
</comment>
<evidence type="ECO:0000256" key="3">
    <source>
        <dbReference type="ARBA" id="ARBA00009777"/>
    </source>
</evidence>
<accession>A0A9W5RDA5</accession>
<dbReference type="InterPro" id="IPR034457">
    <property type="entry name" value="Organic_radical-activating"/>
</dbReference>
<reference evidence="13 14" key="1">
    <citation type="submission" date="2013-05" db="EMBL/GenBank/DDBJ databases">
        <title>The Genome Sequence of Actinomyces europaeus ACS-120-V-COL10B.</title>
        <authorList>
            <consortium name="The Broad Institute Genomics Platform"/>
            <person name="Earl A."/>
            <person name="Ward D."/>
            <person name="Feldgarden M."/>
            <person name="Gevers D."/>
            <person name="Saerens B."/>
            <person name="Vaneechoutte M."/>
            <person name="Walker B."/>
            <person name="Young S."/>
            <person name="Zeng Q."/>
            <person name="Gargeya S."/>
            <person name="Fitzgerald M."/>
            <person name="Haas B."/>
            <person name="Abouelleil A."/>
            <person name="Allen A.W."/>
            <person name="Alvarado L."/>
            <person name="Arachchi H.M."/>
            <person name="Berlin A.M."/>
            <person name="Chapman S.B."/>
            <person name="Gainer-Dewar J."/>
            <person name="Goldberg J."/>
            <person name="Griggs A."/>
            <person name="Gujja S."/>
            <person name="Hansen M."/>
            <person name="Howarth C."/>
            <person name="Imamovic A."/>
            <person name="Ireland A."/>
            <person name="Larimer J."/>
            <person name="McCowan C."/>
            <person name="Murphy C."/>
            <person name="Pearson M."/>
            <person name="Poon T.W."/>
            <person name="Priest M."/>
            <person name="Roberts A."/>
            <person name="Saif S."/>
            <person name="Shea T."/>
            <person name="Sisk P."/>
            <person name="Sykes S."/>
            <person name="Wortman J."/>
            <person name="Nusbaum C."/>
            <person name="Birren B."/>
        </authorList>
    </citation>
    <scope>NUCLEOTIDE SEQUENCE [LARGE SCALE GENOMIC DNA]</scope>
    <source>
        <strain evidence="13 14">ACS-120-V-Col10b</strain>
    </source>
</reference>
<dbReference type="InterPro" id="IPR013785">
    <property type="entry name" value="Aldolase_TIM"/>
</dbReference>
<evidence type="ECO:0000313" key="14">
    <source>
        <dbReference type="Proteomes" id="UP000014387"/>
    </source>
</evidence>
<keyword evidence="13" id="KW-0670">Pyruvate</keyword>
<sequence>MSDVTSGRASLAGSSGYSEGSTGEYRPDPLEYEVPRAQGAGLNGIAPAPHMERAEHFQAVREGRLGSVHSWELVTAMDGPGTRATVFFSGCPLRCVYCHNPDTLYMRKGTPVLLEDLMDRLRRYKTIFKVTDGGVTFSGGEPLMQPAFLANLLRACKEEGIHTTIDTSGNLGVNCSDEMLADIDLVLLDVKAGDQQTYFKTTKAQLEPTIAFGDRLAQLGKRVWVRFVLVPGLTDKKENIETVADIVARWPNVERVEVLPFHQMARDKWDVLGMEYELEDVEPPTPEKTEAAREVFRSRGIETH</sequence>
<dbReference type="NCBIfam" id="TIGR02493">
    <property type="entry name" value="PFLA"/>
    <property type="match status" value="1"/>
</dbReference>
<evidence type="ECO:0000256" key="10">
    <source>
        <dbReference type="ARBA" id="ARBA00023014"/>
    </source>
</evidence>
<evidence type="ECO:0000256" key="7">
    <source>
        <dbReference type="ARBA" id="ARBA00022723"/>
    </source>
</evidence>
<dbReference type="PROSITE" id="PS51918">
    <property type="entry name" value="RADICAL_SAM"/>
    <property type="match status" value="1"/>
</dbReference>
<proteinExistence type="inferred from homology"/>
<dbReference type="InterPro" id="IPR001989">
    <property type="entry name" value="Radical_activat_CS"/>
</dbReference>
<evidence type="ECO:0000256" key="1">
    <source>
        <dbReference type="ARBA" id="ARBA00001966"/>
    </source>
</evidence>
<evidence type="ECO:0000256" key="4">
    <source>
        <dbReference type="ARBA" id="ARBA00021356"/>
    </source>
</evidence>
<dbReference type="InterPro" id="IPR012838">
    <property type="entry name" value="PFL1_activating"/>
</dbReference>
<evidence type="ECO:0000256" key="2">
    <source>
        <dbReference type="ARBA" id="ARBA00003141"/>
    </source>
</evidence>
<comment type="cofactor">
    <cofactor evidence="1">
        <name>[4Fe-4S] cluster</name>
        <dbReference type="ChEBI" id="CHEBI:49883"/>
    </cofactor>
</comment>
<evidence type="ECO:0000256" key="8">
    <source>
        <dbReference type="ARBA" id="ARBA00023002"/>
    </source>
</evidence>
<keyword evidence="9" id="KW-0408">Iron</keyword>
<evidence type="ECO:0000256" key="11">
    <source>
        <dbReference type="SAM" id="MobiDB-lite"/>
    </source>
</evidence>
<evidence type="ECO:0000313" key="13">
    <source>
        <dbReference type="EMBL" id="EPD29533.1"/>
    </source>
</evidence>
<keyword evidence="14" id="KW-1185">Reference proteome</keyword>